<evidence type="ECO:0000256" key="3">
    <source>
        <dbReference type="ARBA" id="ARBA00022989"/>
    </source>
</evidence>
<dbReference type="OrthoDB" id="8635523at2"/>
<protein>
    <submittedName>
        <fullName evidence="6">Energy-coupling factor transport system permease protein</fullName>
    </submittedName>
</protein>
<organism evidence="6 7">
    <name type="scientific">Desulfosporosinus hippei DSM 8344</name>
    <dbReference type="NCBI Taxonomy" id="1121419"/>
    <lineage>
        <taxon>Bacteria</taxon>
        <taxon>Bacillati</taxon>
        <taxon>Bacillota</taxon>
        <taxon>Clostridia</taxon>
        <taxon>Eubacteriales</taxon>
        <taxon>Desulfitobacteriaceae</taxon>
        <taxon>Desulfosporosinus</taxon>
    </lineage>
</organism>
<feature type="transmembrane region" description="Helical" evidence="5">
    <location>
        <begin position="12"/>
        <end position="45"/>
    </location>
</feature>
<gene>
    <name evidence="6" type="ORF">SAMN05443529_1057</name>
</gene>
<feature type="transmembrane region" description="Helical" evidence="5">
    <location>
        <begin position="52"/>
        <end position="73"/>
    </location>
</feature>
<keyword evidence="4 5" id="KW-0472">Membrane</keyword>
<dbReference type="InterPro" id="IPR003339">
    <property type="entry name" value="ABC/ECF_trnsptr_transmembrane"/>
</dbReference>
<keyword evidence="2 5" id="KW-0812">Transmembrane</keyword>
<dbReference type="Pfam" id="PF02361">
    <property type="entry name" value="CbiQ"/>
    <property type="match status" value="1"/>
</dbReference>
<feature type="transmembrane region" description="Helical" evidence="5">
    <location>
        <begin position="93"/>
        <end position="114"/>
    </location>
</feature>
<dbReference type="RefSeq" id="WP_092331079.1">
    <property type="nucleotide sequence ID" value="NZ_FNCP01000005.1"/>
</dbReference>
<comment type="subcellular location">
    <subcellularLocation>
        <location evidence="1">Membrane</location>
        <topology evidence="1">Multi-pass membrane protein</topology>
    </subcellularLocation>
</comment>
<evidence type="ECO:0000256" key="4">
    <source>
        <dbReference type="ARBA" id="ARBA00023136"/>
    </source>
</evidence>
<keyword evidence="7" id="KW-1185">Reference proteome</keyword>
<dbReference type="EMBL" id="FNCP01000005">
    <property type="protein sequence ID" value="SDG66235.1"/>
    <property type="molecule type" value="Genomic_DNA"/>
</dbReference>
<evidence type="ECO:0000256" key="1">
    <source>
        <dbReference type="ARBA" id="ARBA00004141"/>
    </source>
</evidence>
<evidence type="ECO:0000256" key="5">
    <source>
        <dbReference type="SAM" id="Phobius"/>
    </source>
</evidence>
<dbReference type="AlphaFoldDB" id="A0A1G7W2I1"/>
<dbReference type="STRING" id="1121419.SAMN05443529_1057"/>
<dbReference type="Proteomes" id="UP000198656">
    <property type="component" value="Unassembled WGS sequence"/>
</dbReference>
<sequence>MGLSKLDPRTKLAWYVLMINFSLISGTAVQLSIVLLVEVMASLILMGSLKRYKAMIVILLLLGLQILVVQLIFCREGVLIYQWGILKIYSQALPLAITGILKAGIIVLASMHFFTSSSPQEFTLMLIKFKIPYRFAMLVGLSVRFLPLMKAEYISIIDSQRARGLRMESAWDNLKGIFPTFLPFLYRSVRRATETALAMELRGYGRTKTRTFTSSLELRTYDVVLISGMLMVIIISLTSKILPLI</sequence>
<reference evidence="7" key="1">
    <citation type="submission" date="2016-10" db="EMBL/GenBank/DDBJ databases">
        <authorList>
            <person name="Varghese N."/>
            <person name="Submissions S."/>
        </authorList>
    </citation>
    <scope>NUCLEOTIDE SEQUENCE [LARGE SCALE GENOMIC DNA]</scope>
    <source>
        <strain evidence="7">DSM 8344</strain>
    </source>
</reference>
<proteinExistence type="predicted"/>
<evidence type="ECO:0000313" key="7">
    <source>
        <dbReference type="Proteomes" id="UP000198656"/>
    </source>
</evidence>
<evidence type="ECO:0000313" key="6">
    <source>
        <dbReference type="EMBL" id="SDG66235.1"/>
    </source>
</evidence>
<evidence type="ECO:0000256" key="2">
    <source>
        <dbReference type="ARBA" id="ARBA00022692"/>
    </source>
</evidence>
<dbReference type="CDD" id="cd16914">
    <property type="entry name" value="EcfT"/>
    <property type="match status" value="1"/>
</dbReference>
<accession>A0A1G7W2I1</accession>
<keyword evidence="3 5" id="KW-1133">Transmembrane helix</keyword>
<dbReference type="PANTHER" id="PTHR33514">
    <property type="entry name" value="PROTEIN ABCI12, CHLOROPLASTIC"/>
    <property type="match status" value="1"/>
</dbReference>
<dbReference type="GO" id="GO:0005886">
    <property type="term" value="C:plasma membrane"/>
    <property type="evidence" value="ECO:0007669"/>
    <property type="project" value="TreeGrafter"/>
</dbReference>
<name>A0A1G7W2I1_9FIRM</name>
<feature type="transmembrane region" description="Helical" evidence="5">
    <location>
        <begin position="135"/>
        <end position="157"/>
    </location>
</feature>
<dbReference type="PANTHER" id="PTHR33514:SF13">
    <property type="entry name" value="PROTEIN ABCI12, CHLOROPLASTIC"/>
    <property type="match status" value="1"/>
</dbReference>
<feature type="transmembrane region" description="Helical" evidence="5">
    <location>
        <begin position="223"/>
        <end position="242"/>
    </location>
</feature>